<evidence type="ECO:0000256" key="7">
    <source>
        <dbReference type="ARBA" id="ARBA00049442"/>
    </source>
</evidence>
<evidence type="ECO:0000256" key="6">
    <source>
        <dbReference type="ARBA" id="ARBA00023141"/>
    </source>
</evidence>
<evidence type="ECO:0000256" key="3">
    <source>
        <dbReference type="ARBA" id="ARBA00022605"/>
    </source>
</evidence>
<gene>
    <name evidence="8 12" type="primary">aroE</name>
    <name evidence="12" type="ORF">RGQ13_00130</name>
</gene>
<dbReference type="Pfam" id="PF18317">
    <property type="entry name" value="SDH_C"/>
    <property type="match status" value="1"/>
</dbReference>
<dbReference type="CDD" id="cd01065">
    <property type="entry name" value="NAD_bind_Shikimate_DH"/>
    <property type="match status" value="1"/>
</dbReference>
<sequence length="274" mass="29856">MDKFLVYGNPIAQSKSPIIHQMFAQQTKQAIHYDKCLSTSAEFEESVNKFILAGGKGANVTAPFKEQAMQMCDQLTERAKAAGAVNTLIFSERTIKGDNTDGVGLVNDLKNHQVQLTNKTILLMGAGGAARGVILPLLAENPKQIVIVNRTTEKAEQLAARFTDQKITAISYAETAKATFDVVINATSASLSANLPDLSSTCITTNTVCYDMVYGAKLSPFLNWCKKHKARLVIDGLGMLVGQAAESFYIWRNVRPQQTQVLAKLRSQLQGADK</sequence>
<dbReference type="Pfam" id="PF01488">
    <property type="entry name" value="Shikimate_DH"/>
    <property type="match status" value="1"/>
</dbReference>
<dbReference type="InterPro" id="IPR046346">
    <property type="entry name" value="Aminoacid_DH-like_N_sf"/>
</dbReference>
<dbReference type="RefSeq" id="WP_348391540.1">
    <property type="nucleotide sequence ID" value="NZ_CP134145.1"/>
</dbReference>
<feature type="binding site" evidence="8">
    <location>
        <position position="214"/>
    </location>
    <ligand>
        <name>shikimate</name>
        <dbReference type="ChEBI" id="CHEBI:36208"/>
    </ligand>
</feature>
<dbReference type="Gene3D" id="3.40.50.720">
    <property type="entry name" value="NAD(P)-binding Rossmann-like Domain"/>
    <property type="match status" value="1"/>
</dbReference>
<dbReference type="EC" id="1.1.1.25" evidence="2 8"/>
<keyword evidence="6 8" id="KW-0057">Aromatic amino acid biosynthesis</keyword>
<dbReference type="InterPro" id="IPR022893">
    <property type="entry name" value="Shikimate_DH_fam"/>
</dbReference>
<name>A0ABY9TUM3_9GAMM</name>
<feature type="domain" description="Shikimate dehydrogenase substrate binding N-terminal" evidence="10">
    <location>
        <begin position="6"/>
        <end position="88"/>
    </location>
</feature>
<keyword evidence="3 8" id="KW-0028">Amino-acid biosynthesis</keyword>
<dbReference type="Gene3D" id="3.40.50.10860">
    <property type="entry name" value="Leucine Dehydrogenase, chain A, domain 1"/>
    <property type="match status" value="1"/>
</dbReference>
<feature type="binding site" evidence="8">
    <location>
        <position position="86"/>
    </location>
    <ligand>
        <name>shikimate</name>
        <dbReference type="ChEBI" id="CHEBI:36208"/>
    </ligand>
</feature>
<proteinExistence type="inferred from homology"/>
<dbReference type="HAMAP" id="MF_00222">
    <property type="entry name" value="Shikimate_DH_AroE"/>
    <property type="match status" value="1"/>
</dbReference>
<dbReference type="InterPro" id="IPR036291">
    <property type="entry name" value="NAD(P)-bd_dom_sf"/>
</dbReference>
<dbReference type="PANTHER" id="PTHR21089:SF1">
    <property type="entry name" value="BIFUNCTIONAL 3-DEHYDROQUINATE DEHYDRATASE_SHIKIMATE DEHYDROGENASE, CHLOROPLASTIC"/>
    <property type="match status" value="1"/>
</dbReference>
<evidence type="ECO:0000313" key="12">
    <source>
        <dbReference type="EMBL" id="WNC72423.1"/>
    </source>
</evidence>
<feature type="binding site" evidence="8">
    <location>
        <begin position="149"/>
        <end position="154"/>
    </location>
    <ligand>
        <name>NADP(+)</name>
        <dbReference type="ChEBI" id="CHEBI:58349"/>
    </ligand>
</feature>
<reference evidence="13" key="1">
    <citation type="submission" date="2023-09" db="EMBL/GenBank/DDBJ databases">
        <authorList>
            <person name="Li S."/>
            <person name="Li X."/>
            <person name="Zhang C."/>
            <person name="Zhao Z."/>
        </authorList>
    </citation>
    <scope>NUCLEOTIDE SEQUENCE [LARGE SCALE GENOMIC DNA]</scope>
    <source>
        <strain evidence="13">SQ149</strain>
    </source>
</reference>
<evidence type="ECO:0000256" key="8">
    <source>
        <dbReference type="HAMAP-Rule" id="MF_00222"/>
    </source>
</evidence>
<feature type="binding site" evidence="8">
    <location>
        <begin position="14"/>
        <end position="16"/>
    </location>
    <ligand>
        <name>shikimate</name>
        <dbReference type="ChEBI" id="CHEBI:36208"/>
    </ligand>
</feature>
<feature type="domain" description="SDH C-terminal" evidence="11">
    <location>
        <begin position="236"/>
        <end position="265"/>
    </location>
</feature>
<dbReference type="SUPFAM" id="SSF51735">
    <property type="entry name" value="NAD(P)-binding Rossmann-fold domains"/>
    <property type="match status" value="1"/>
</dbReference>
<dbReference type="InterPro" id="IPR011342">
    <property type="entry name" value="Shikimate_DH"/>
</dbReference>
<comment type="similarity">
    <text evidence="8">Belongs to the shikimate dehydrogenase family.</text>
</comment>
<accession>A0ABY9TUM3</accession>
<keyword evidence="5 8" id="KW-0560">Oxidoreductase</keyword>
<dbReference type="EMBL" id="CP134145">
    <property type="protein sequence ID" value="WNC72423.1"/>
    <property type="molecule type" value="Genomic_DNA"/>
</dbReference>
<dbReference type="NCBIfam" id="NF001310">
    <property type="entry name" value="PRK00258.1-2"/>
    <property type="match status" value="1"/>
</dbReference>
<feature type="active site" description="Proton acceptor" evidence="8">
    <location>
        <position position="65"/>
    </location>
</feature>
<dbReference type="SUPFAM" id="SSF53223">
    <property type="entry name" value="Aminoacid dehydrogenase-like, N-terminal domain"/>
    <property type="match status" value="1"/>
</dbReference>
<evidence type="ECO:0000259" key="11">
    <source>
        <dbReference type="Pfam" id="PF18317"/>
    </source>
</evidence>
<feature type="binding site" evidence="8">
    <location>
        <position position="212"/>
    </location>
    <ligand>
        <name>NADP(+)</name>
        <dbReference type="ChEBI" id="CHEBI:58349"/>
    </ligand>
</feature>
<keyword evidence="4 8" id="KW-0521">NADP</keyword>
<evidence type="ECO:0000256" key="5">
    <source>
        <dbReference type="ARBA" id="ARBA00023002"/>
    </source>
</evidence>
<dbReference type="GO" id="GO:0004764">
    <property type="term" value="F:shikimate 3-dehydrogenase (NADP+) activity"/>
    <property type="evidence" value="ECO:0007669"/>
    <property type="project" value="UniProtKB-EC"/>
</dbReference>
<feature type="binding site" evidence="8">
    <location>
        <position position="61"/>
    </location>
    <ligand>
        <name>shikimate</name>
        <dbReference type="ChEBI" id="CHEBI:36208"/>
    </ligand>
</feature>
<evidence type="ECO:0000256" key="4">
    <source>
        <dbReference type="ARBA" id="ARBA00022857"/>
    </source>
</evidence>
<feature type="binding site" evidence="8">
    <location>
        <position position="243"/>
    </location>
    <ligand>
        <name>shikimate</name>
        <dbReference type="ChEBI" id="CHEBI:36208"/>
    </ligand>
</feature>
<feature type="binding site" evidence="8">
    <location>
        <position position="236"/>
    </location>
    <ligand>
        <name>NADP(+)</name>
        <dbReference type="ChEBI" id="CHEBI:58349"/>
    </ligand>
</feature>
<dbReference type="InterPro" id="IPR013708">
    <property type="entry name" value="Shikimate_DH-bd_N"/>
</dbReference>
<comment type="pathway">
    <text evidence="1 8">Metabolic intermediate biosynthesis; chorismate biosynthesis; chorismate from D-erythrose 4-phosphate and phosphoenolpyruvate: step 4/7.</text>
</comment>
<feature type="binding site" evidence="8">
    <location>
        <position position="101"/>
    </location>
    <ligand>
        <name>shikimate</name>
        <dbReference type="ChEBI" id="CHEBI:36208"/>
    </ligand>
</feature>
<evidence type="ECO:0000313" key="13">
    <source>
        <dbReference type="Proteomes" id="UP001258994"/>
    </source>
</evidence>
<dbReference type="NCBIfam" id="TIGR00507">
    <property type="entry name" value="aroE"/>
    <property type="match status" value="1"/>
</dbReference>
<dbReference type="InterPro" id="IPR006151">
    <property type="entry name" value="Shikm_DH/Glu-tRNA_Rdtase"/>
</dbReference>
<evidence type="ECO:0000259" key="10">
    <source>
        <dbReference type="Pfam" id="PF08501"/>
    </source>
</evidence>
<dbReference type="Proteomes" id="UP001258994">
    <property type="component" value="Chromosome"/>
</dbReference>
<organism evidence="12 13">
    <name type="scientific">Thalassotalea psychrophila</name>
    <dbReference type="NCBI Taxonomy" id="3065647"/>
    <lineage>
        <taxon>Bacteria</taxon>
        <taxon>Pseudomonadati</taxon>
        <taxon>Pseudomonadota</taxon>
        <taxon>Gammaproteobacteria</taxon>
        <taxon>Alteromonadales</taxon>
        <taxon>Colwelliaceae</taxon>
        <taxon>Thalassotalea</taxon>
    </lineage>
</organism>
<evidence type="ECO:0000259" key="9">
    <source>
        <dbReference type="Pfam" id="PF01488"/>
    </source>
</evidence>
<dbReference type="PANTHER" id="PTHR21089">
    <property type="entry name" value="SHIKIMATE DEHYDROGENASE"/>
    <property type="match status" value="1"/>
</dbReference>
<dbReference type="InterPro" id="IPR041121">
    <property type="entry name" value="SDH_C"/>
</dbReference>
<dbReference type="Pfam" id="PF08501">
    <property type="entry name" value="Shikimate_dh_N"/>
    <property type="match status" value="1"/>
</dbReference>
<evidence type="ECO:0000256" key="1">
    <source>
        <dbReference type="ARBA" id="ARBA00004871"/>
    </source>
</evidence>
<feature type="binding site" evidence="8">
    <location>
        <begin position="125"/>
        <end position="129"/>
    </location>
    <ligand>
        <name>NADP(+)</name>
        <dbReference type="ChEBI" id="CHEBI:58349"/>
    </ligand>
</feature>
<evidence type="ECO:0000256" key="2">
    <source>
        <dbReference type="ARBA" id="ARBA00012962"/>
    </source>
</evidence>
<comment type="subunit">
    <text evidence="8">Homodimer.</text>
</comment>
<feature type="binding site" evidence="8">
    <location>
        <position position="77"/>
    </location>
    <ligand>
        <name>NADP(+)</name>
        <dbReference type="ChEBI" id="CHEBI:58349"/>
    </ligand>
</feature>
<protein>
    <recommendedName>
        <fullName evidence="2 8">Shikimate dehydrogenase (NADP(+))</fullName>
        <shortName evidence="8">SDH</shortName>
        <ecNumber evidence="2 8">1.1.1.25</ecNumber>
    </recommendedName>
</protein>
<comment type="function">
    <text evidence="8">Involved in the biosynthesis of the chorismate, which leads to the biosynthesis of aromatic amino acids. Catalyzes the reversible NADPH linked reduction of 3-dehydroshikimate (DHSA) to yield shikimate (SA).</text>
</comment>
<feature type="domain" description="Quinate/shikimate 5-dehydrogenase/glutamyl-tRNA reductase" evidence="9">
    <location>
        <begin position="114"/>
        <end position="190"/>
    </location>
</feature>
<keyword evidence="13" id="KW-1185">Reference proteome</keyword>
<comment type="catalytic activity">
    <reaction evidence="7 8">
        <text>shikimate + NADP(+) = 3-dehydroshikimate + NADPH + H(+)</text>
        <dbReference type="Rhea" id="RHEA:17737"/>
        <dbReference type="ChEBI" id="CHEBI:15378"/>
        <dbReference type="ChEBI" id="CHEBI:16630"/>
        <dbReference type="ChEBI" id="CHEBI:36208"/>
        <dbReference type="ChEBI" id="CHEBI:57783"/>
        <dbReference type="ChEBI" id="CHEBI:58349"/>
        <dbReference type="EC" id="1.1.1.25"/>
    </reaction>
</comment>